<evidence type="ECO:0000313" key="4">
    <source>
        <dbReference type="Proteomes" id="UP000636010"/>
    </source>
</evidence>
<dbReference type="PANTHER" id="PTHR30535">
    <property type="entry name" value="VITAMIN B12-BINDING PROTEIN"/>
    <property type="match status" value="1"/>
</dbReference>
<keyword evidence="4" id="KW-1185">Reference proteome</keyword>
<dbReference type="PROSITE" id="PS50983">
    <property type="entry name" value="FE_B12_PBP"/>
    <property type="match status" value="1"/>
</dbReference>
<accession>A0ABQ1MZ66</accession>
<evidence type="ECO:0000256" key="1">
    <source>
        <dbReference type="ARBA" id="ARBA00022729"/>
    </source>
</evidence>
<organism evidence="3 4">
    <name type="scientific">Marivirga lumbricoides</name>
    <dbReference type="NCBI Taxonomy" id="1046115"/>
    <lineage>
        <taxon>Bacteria</taxon>
        <taxon>Pseudomonadati</taxon>
        <taxon>Bacteroidota</taxon>
        <taxon>Cytophagia</taxon>
        <taxon>Cytophagales</taxon>
        <taxon>Marivirgaceae</taxon>
        <taxon>Marivirga</taxon>
    </lineage>
</organism>
<evidence type="ECO:0000313" key="3">
    <source>
        <dbReference type="EMBL" id="GGC49487.1"/>
    </source>
</evidence>
<dbReference type="Pfam" id="PF01497">
    <property type="entry name" value="Peripla_BP_2"/>
    <property type="match status" value="1"/>
</dbReference>
<comment type="caution">
    <text evidence="3">The sequence shown here is derived from an EMBL/GenBank/DDBJ whole genome shotgun (WGS) entry which is preliminary data.</text>
</comment>
<protein>
    <submittedName>
        <fullName evidence="3">Iron ABC transporter</fullName>
    </submittedName>
</protein>
<gene>
    <name evidence="3" type="ORF">GCM10011506_38900</name>
</gene>
<proteinExistence type="predicted"/>
<sequence length="263" mass="30220">MEVEDQIGNKVSLNNPATRIVSLVPSQTELLYDLGLGNEVLGITKFCIHPDKWRKQKTVIGGTKNLHLEEIKALKPDLIIANKEENTENQVSELMKFYPVYVSDVNDLESAFRMMTDLGKLTGRQKEADDILLKAKLAFEHLEKPKEIIKVAYCIWKSPYMWVGNDTFIHNLLAKCGLKNVIDQPRYPEKDLNEIQALEPEIILLSSEPYPFSPKHMDEIEEKFPHSKVMLVNGEMFSWYGSRLIKAVPYFRSFLNQLHSNAI</sequence>
<keyword evidence="1" id="KW-0732">Signal</keyword>
<dbReference type="RefSeq" id="WP_188466779.1">
    <property type="nucleotide sequence ID" value="NZ_BAABHU010000014.1"/>
</dbReference>
<dbReference type="EMBL" id="BMEC01000014">
    <property type="protein sequence ID" value="GGC49487.1"/>
    <property type="molecule type" value="Genomic_DNA"/>
</dbReference>
<dbReference type="NCBIfam" id="NF038402">
    <property type="entry name" value="TroA_like"/>
    <property type="match status" value="1"/>
</dbReference>
<dbReference type="PANTHER" id="PTHR30535:SF34">
    <property type="entry name" value="MOLYBDATE-BINDING PROTEIN MOLA"/>
    <property type="match status" value="1"/>
</dbReference>
<dbReference type="InterPro" id="IPR050902">
    <property type="entry name" value="ABC_Transporter_SBP"/>
</dbReference>
<dbReference type="InterPro" id="IPR002491">
    <property type="entry name" value="ABC_transptr_periplasmic_BD"/>
</dbReference>
<dbReference type="Proteomes" id="UP000636010">
    <property type="component" value="Unassembled WGS sequence"/>
</dbReference>
<name>A0ABQ1MZ66_9BACT</name>
<reference evidence="4" key="1">
    <citation type="journal article" date="2019" name="Int. J. Syst. Evol. Microbiol.">
        <title>The Global Catalogue of Microorganisms (GCM) 10K type strain sequencing project: providing services to taxonomists for standard genome sequencing and annotation.</title>
        <authorList>
            <consortium name="The Broad Institute Genomics Platform"/>
            <consortium name="The Broad Institute Genome Sequencing Center for Infectious Disease"/>
            <person name="Wu L."/>
            <person name="Ma J."/>
        </authorList>
    </citation>
    <scope>NUCLEOTIDE SEQUENCE [LARGE SCALE GENOMIC DNA]</scope>
    <source>
        <strain evidence="4">CGMCC 1.10832</strain>
    </source>
</reference>
<feature type="domain" description="Fe/B12 periplasmic-binding" evidence="2">
    <location>
        <begin position="19"/>
        <end position="262"/>
    </location>
</feature>
<dbReference type="SUPFAM" id="SSF53807">
    <property type="entry name" value="Helical backbone' metal receptor"/>
    <property type="match status" value="1"/>
</dbReference>
<evidence type="ECO:0000259" key="2">
    <source>
        <dbReference type="PROSITE" id="PS50983"/>
    </source>
</evidence>
<dbReference type="InterPro" id="IPR054828">
    <property type="entry name" value="Vit_B12_bind_prot"/>
</dbReference>
<dbReference type="Gene3D" id="3.40.50.1980">
    <property type="entry name" value="Nitrogenase molybdenum iron protein domain"/>
    <property type="match status" value="2"/>
</dbReference>